<name>A0ABR2L1P6_9EUKA</name>
<feature type="coiled-coil region" evidence="1">
    <location>
        <begin position="895"/>
        <end position="922"/>
    </location>
</feature>
<reference evidence="3 4" key="1">
    <citation type="submission" date="2024-04" db="EMBL/GenBank/DDBJ databases">
        <title>Tritrichomonas musculus Genome.</title>
        <authorList>
            <person name="Alves-Ferreira E."/>
            <person name="Grigg M."/>
            <person name="Lorenzi H."/>
            <person name="Galac M."/>
        </authorList>
    </citation>
    <scope>NUCLEOTIDE SEQUENCE [LARGE SCALE GENOMIC DNA]</scope>
    <source>
        <strain evidence="3 4">EAF2021</strain>
    </source>
</reference>
<evidence type="ECO:0000313" key="4">
    <source>
        <dbReference type="Proteomes" id="UP001470230"/>
    </source>
</evidence>
<feature type="compositionally biased region" description="Polar residues" evidence="2">
    <location>
        <begin position="298"/>
        <end position="314"/>
    </location>
</feature>
<feature type="compositionally biased region" description="Polar residues" evidence="2">
    <location>
        <begin position="109"/>
        <end position="118"/>
    </location>
</feature>
<evidence type="ECO:0000313" key="3">
    <source>
        <dbReference type="EMBL" id="KAK8897278.1"/>
    </source>
</evidence>
<evidence type="ECO:0000256" key="1">
    <source>
        <dbReference type="SAM" id="Coils"/>
    </source>
</evidence>
<dbReference type="PANTHER" id="PTHR23159:SF31">
    <property type="entry name" value="CENTROSOME-ASSOCIATED PROTEIN CEP250 ISOFORM X1"/>
    <property type="match status" value="1"/>
</dbReference>
<sequence length="1210" mass="139322">MTSTDDDILKAILEEDENEPKIPQDINELTENLNFFITNNFLTQPVSHQQSLRIYYSASEKVSSMLCDLVHALCKHLDLPDTIYRDYEYAFNTVINDIVKTNTRLTSSVLSDSQNNSPIAKPSKSIPTNIESSPLRNLSQNPDSDENDKADGQKNERDQIKMLKEKIANLSSQLKDAKQTIESEEDTITSMSHERKNLENIFNKDLLELKIQIDQKQHENDSLKDEVIILSSKIKSAEERVESFKRQLDEANAMNDRMLANVQTANNKLIKKSQKISDLKTQVTNLNLKLKSIPTMDELNSNSDKNDDPNTFISPYTPKEKLKAMKAEEAIKLLTEANIKREADIQKKDKIIQKSFEIIQKELALIHEYEYRASIYDEEVDHNKRIIQSQSNANQKVKKSFEELKELLNEKENENKELKTQINDLKKQTDNNDPNGAFNNSTRYVKSNSNQNTNQFYESEDGEVKYGTVEDMKNEIDRLRGSVDILGTFIEDLLTKEDRASIPLLQSTAPILQDESLRNAILERIDQMKFAFSSYKKSPEIDFFFQVFKDNARGDLMIKSYIESGRNDLYAFLVALCAVDKRLLSFIRYQDTILESLNEYVPEGYENTEESLISFVADSRRVYDYLVQIYDILHGKGSAKKKQGFAPLFDILRQFKGMATMIEATFRREPFNFKETMNELPLFLQDYAIELQNQLNELQRMNIEKNEVIQELRQQQRRTYNNVSDTEYDELNAQIKRLSERIEGQVQKILSQKLTIETGQKTINRLNIQIDDLTTDKKECEINLNAFQIKCEELIKQNEKLTKDVDHLQKTLEAKNKIYQNRLEANLLSMQSKCDDEINILKKKHEEQITILNNNLQKKITKVHSLKSRIEDMQTSFDETTLDQRAEIIKLKQYIEESDGKIQDLKTKIAALKKAQEIAQQAANKQTLMSSFSPLQNIISFPVSPNPNPDFLMSPSVQDNERTEVNFLSTPTSSKSVNPSSNTSSITLSALSDKNDRFTSQIGRIIAKYGNESKSTVWTRTKVINSVTSLVDRVISLEKKINNSILIDVSSYNENNDEIDEQQQQQQKKKMAEIVRQGSLWQAWSNDVISLIGADRGDPDENRKFIRDFIVTTMSKCKLVFKLQLLRTQKRILVKNNNIISSYLSPSRYDQKSPFESITTIAPIILIVSFCFKLKKYSKSPLSSKSSSRLNSGFNTPAKMRLNRISISPQ</sequence>
<gene>
    <name evidence="3" type="ORF">M9Y10_015218</name>
</gene>
<proteinExistence type="predicted"/>
<dbReference type="PANTHER" id="PTHR23159">
    <property type="entry name" value="CENTROSOMAL PROTEIN 2"/>
    <property type="match status" value="1"/>
</dbReference>
<feature type="region of interest" description="Disordered" evidence="2">
    <location>
        <begin position="424"/>
        <end position="462"/>
    </location>
</feature>
<accession>A0ABR2L1P6</accession>
<feature type="compositionally biased region" description="Polar residues" evidence="2">
    <location>
        <begin position="125"/>
        <end position="142"/>
    </location>
</feature>
<dbReference type="Gene3D" id="1.10.287.1490">
    <property type="match status" value="1"/>
</dbReference>
<feature type="region of interest" description="Disordered" evidence="2">
    <location>
        <begin position="297"/>
        <end position="316"/>
    </location>
</feature>
<keyword evidence="1" id="KW-0175">Coiled coil</keyword>
<feature type="region of interest" description="Disordered" evidence="2">
    <location>
        <begin position="109"/>
        <end position="154"/>
    </location>
</feature>
<comment type="caution">
    <text evidence="3">The sequence shown here is derived from an EMBL/GenBank/DDBJ whole genome shotgun (WGS) entry which is preliminary data.</text>
</comment>
<dbReference type="EMBL" id="JAPFFF010000002">
    <property type="protein sequence ID" value="KAK8897278.1"/>
    <property type="molecule type" value="Genomic_DNA"/>
</dbReference>
<organism evidence="3 4">
    <name type="scientific">Tritrichomonas musculus</name>
    <dbReference type="NCBI Taxonomy" id="1915356"/>
    <lineage>
        <taxon>Eukaryota</taxon>
        <taxon>Metamonada</taxon>
        <taxon>Parabasalia</taxon>
        <taxon>Tritrichomonadida</taxon>
        <taxon>Tritrichomonadidae</taxon>
        <taxon>Tritrichomonas</taxon>
    </lineage>
</organism>
<feature type="compositionally biased region" description="Polar residues" evidence="2">
    <location>
        <begin position="431"/>
        <end position="457"/>
    </location>
</feature>
<feature type="coiled-coil region" evidence="1">
    <location>
        <begin position="684"/>
        <end position="818"/>
    </location>
</feature>
<dbReference type="Proteomes" id="UP001470230">
    <property type="component" value="Unassembled WGS sequence"/>
</dbReference>
<evidence type="ECO:0000256" key="2">
    <source>
        <dbReference type="SAM" id="MobiDB-lite"/>
    </source>
</evidence>
<keyword evidence="4" id="KW-1185">Reference proteome</keyword>
<protein>
    <submittedName>
        <fullName evidence="3">Uncharacterized protein</fullName>
    </submittedName>
</protein>